<reference evidence="2" key="1">
    <citation type="journal article" date="2021" name="PeerJ">
        <title>Extensive microbial diversity within the chicken gut microbiome revealed by metagenomics and culture.</title>
        <authorList>
            <person name="Gilroy R."/>
            <person name="Ravi A."/>
            <person name="Getino M."/>
            <person name="Pursley I."/>
            <person name="Horton D.L."/>
            <person name="Alikhan N.F."/>
            <person name="Baker D."/>
            <person name="Gharbi K."/>
            <person name="Hall N."/>
            <person name="Watson M."/>
            <person name="Adriaenssens E.M."/>
            <person name="Foster-Nyarko E."/>
            <person name="Jarju S."/>
            <person name="Secka A."/>
            <person name="Antonio M."/>
            <person name="Oren A."/>
            <person name="Chaudhuri R.R."/>
            <person name="La Ragione R."/>
            <person name="Hildebrand F."/>
            <person name="Pallen M.J."/>
        </authorList>
    </citation>
    <scope>NUCLEOTIDE SEQUENCE</scope>
    <source>
        <strain evidence="2">B5-657</strain>
    </source>
</reference>
<feature type="domain" description="PilZ" evidence="1">
    <location>
        <begin position="115"/>
        <end position="224"/>
    </location>
</feature>
<organism evidence="2 3">
    <name type="scientific">Candidatus Cellulosilyticum pullistercoris</name>
    <dbReference type="NCBI Taxonomy" id="2838521"/>
    <lineage>
        <taxon>Bacteria</taxon>
        <taxon>Bacillati</taxon>
        <taxon>Bacillota</taxon>
        <taxon>Clostridia</taxon>
        <taxon>Lachnospirales</taxon>
        <taxon>Cellulosilyticaceae</taxon>
        <taxon>Cellulosilyticum</taxon>
    </lineage>
</organism>
<reference evidence="2" key="2">
    <citation type="submission" date="2021-04" db="EMBL/GenBank/DDBJ databases">
        <authorList>
            <person name="Gilroy R."/>
        </authorList>
    </citation>
    <scope>NUCLEOTIDE SEQUENCE</scope>
    <source>
        <strain evidence="2">B5-657</strain>
    </source>
</reference>
<evidence type="ECO:0000313" key="2">
    <source>
        <dbReference type="EMBL" id="MBU3803688.1"/>
    </source>
</evidence>
<dbReference type="GO" id="GO:0035438">
    <property type="term" value="F:cyclic-di-GMP binding"/>
    <property type="evidence" value="ECO:0007669"/>
    <property type="project" value="InterPro"/>
</dbReference>
<comment type="caution">
    <text evidence="2">The sequence shown here is derived from an EMBL/GenBank/DDBJ whole genome shotgun (WGS) entry which is preliminary data.</text>
</comment>
<protein>
    <submittedName>
        <fullName evidence="2">PilZ domain-containing protein</fullName>
    </submittedName>
</protein>
<sequence>MNINSLFKKTEDKLTDSIVTYRKSLMKDINLTLRLIYNNETYSTKPTEWSENIIIFEAPMKGLDDVILPIEAIMSVMLVSKSALFHTTFRIIKRYRKDTILYYIAEIISPIVKRQQRENFRLEVILDTHYQLFLKNSNPNTSIIEGDGTCLNISAGGMCLSCDHQFHIKDLVKLDFTLLETSFSFIGEILCLGEQTESGSYIHRIRFIDVDKPKINLLRQLIFQKQRLQLSYQNE</sequence>
<evidence type="ECO:0000313" key="3">
    <source>
        <dbReference type="Proteomes" id="UP000824229"/>
    </source>
</evidence>
<evidence type="ECO:0000259" key="1">
    <source>
        <dbReference type="Pfam" id="PF07238"/>
    </source>
</evidence>
<name>A0A9E2NMS1_9FIRM</name>
<accession>A0A9E2NMS1</accession>
<proteinExistence type="predicted"/>
<dbReference type="EMBL" id="JAHLFQ010000056">
    <property type="protein sequence ID" value="MBU3803688.1"/>
    <property type="molecule type" value="Genomic_DNA"/>
</dbReference>
<dbReference type="AlphaFoldDB" id="A0A9E2NMS1"/>
<dbReference type="Proteomes" id="UP000824229">
    <property type="component" value="Unassembled WGS sequence"/>
</dbReference>
<gene>
    <name evidence="2" type="ORF">H9872_02865</name>
</gene>
<dbReference type="Gene3D" id="2.40.10.220">
    <property type="entry name" value="predicted glycosyltransferase like domains"/>
    <property type="match status" value="1"/>
</dbReference>
<dbReference type="InterPro" id="IPR009875">
    <property type="entry name" value="PilZ_domain"/>
</dbReference>
<dbReference type="Pfam" id="PF07238">
    <property type="entry name" value="PilZ"/>
    <property type="match status" value="1"/>
</dbReference>